<keyword evidence="5" id="KW-0808">Transferase</keyword>
<dbReference type="KEGG" id="arca:HC352_08625"/>
<proteinExistence type="inferred from homology"/>
<evidence type="ECO:0000313" key="5">
    <source>
        <dbReference type="EMBL" id="QJC22558.1"/>
    </source>
</evidence>
<name>A0A6H2ENA1_9ACTO</name>
<keyword evidence="3" id="KW-1133">Transmembrane helix</keyword>
<dbReference type="PROSITE" id="PS50146">
    <property type="entry name" value="DAGK"/>
    <property type="match status" value="1"/>
</dbReference>
<feature type="domain" description="DAGKc" evidence="4">
    <location>
        <begin position="54"/>
        <end position="185"/>
    </location>
</feature>
<dbReference type="InterPro" id="IPR017438">
    <property type="entry name" value="ATP-NAD_kinase_N"/>
</dbReference>
<protein>
    <submittedName>
        <fullName evidence="5">Diacylglycerol kinase</fullName>
    </submittedName>
</protein>
<dbReference type="EMBL" id="CP050804">
    <property type="protein sequence ID" value="QJC22558.1"/>
    <property type="molecule type" value="Genomic_DNA"/>
</dbReference>
<dbReference type="RefSeq" id="WP_168918480.1">
    <property type="nucleotide sequence ID" value="NZ_CP050804.1"/>
</dbReference>
<keyword evidence="5" id="KW-0418">Kinase</keyword>
<dbReference type="SMART" id="SM00046">
    <property type="entry name" value="DAGKc"/>
    <property type="match status" value="1"/>
</dbReference>
<dbReference type="Proteomes" id="UP000502298">
    <property type="component" value="Chromosome"/>
</dbReference>
<dbReference type="InterPro" id="IPR016064">
    <property type="entry name" value="NAD/diacylglycerol_kinase_sf"/>
</dbReference>
<dbReference type="SUPFAM" id="SSF111331">
    <property type="entry name" value="NAD kinase/diacylglycerol kinase-like"/>
    <property type="match status" value="1"/>
</dbReference>
<comment type="similarity">
    <text evidence="2">Belongs to the diacylglycerol/lipid kinase family.</text>
</comment>
<dbReference type="AlphaFoldDB" id="A0A6H2ENA1"/>
<evidence type="ECO:0000259" key="4">
    <source>
        <dbReference type="PROSITE" id="PS50146"/>
    </source>
</evidence>
<gene>
    <name evidence="5" type="ORF">HC352_08625</name>
</gene>
<dbReference type="PANTHER" id="PTHR12358:SF106">
    <property type="entry name" value="LIPID KINASE YEGS"/>
    <property type="match status" value="1"/>
</dbReference>
<dbReference type="Pfam" id="PF00781">
    <property type="entry name" value="DAGK_cat"/>
    <property type="match status" value="1"/>
</dbReference>
<dbReference type="PANTHER" id="PTHR12358">
    <property type="entry name" value="SPHINGOSINE KINASE"/>
    <property type="match status" value="1"/>
</dbReference>
<accession>A0A6H2ENA1</accession>
<comment type="cofactor">
    <cofactor evidence="1">
        <name>Mg(2+)</name>
        <dbReference type="ChEBI" id="CHEBI:18420"/>
    </cofactor>
</comment>
<feature type="transmembrane region" description="Helical" evidence="3">
    <location>
        <begin position="6"/>
        <end position="23"/>
    </location>
</feature>
<dbReference type="Gene3D" id="2.60.200.40">
    <property type="match status" value="1"/>
</dbReference>
<dbReference type="GO" id="GO:0016301">
    <property type="term" value="F:kinase activity"/>
    <property type="evidence" value="ECO:0007669"/>
    <property type="project" value="UniProtKB-KW"/>
</dbReference>
<keyword evidence="3" id="KW-0812">Transmembrane</keyword>
<keyword evidence="6" id="KW-1185">Reference proteome</keyword>
<evidence type="ECO:0000256" key="2">
    <source>
        <dbReference type="ARBA" id="ARBA00005983"/>
    </source>
</evidence>
<evidence type="ECO:0000256" key="1">
    <source>
        <dbReference type="ARBA" id="ARBA00001946"/>
    </source>
</evidence>
<reference evidence="5 6" key="1">
    <citation type="submission" date="2020-03" db="EMBL/GenBank/DDBJ databases">
        <title>Complete genome of Arcanobacterium buesumensis sp. nov. strain 2701.</title>
        <authorList>
            <person name="Borowiak M."/>
            <person name="Alssahen M."/>
            <person name="Laemmler C."/>
            <person name="Malorny B."/>
            <person name="Hassan A."/>
            <person name="Prenger-Berninghoff E."/>
            <person name="Ploetz M."/>
            <person name="Abdulmawjood A."/>
        </authorList>
    </citation>
    <scope>NUCLEOTIDE SEQUENCE [LARGE SCALE GENOMIC DNA]</scope>
    <source>
        <strain evidence="5 6">2701</strain>
    </source>
</reference>
<sequence>MDWDLILWVATFIIAVVALLGMLRNRRTIRTMMIERRRTTTMRDTETNPHTSTTRQGPPYVIYNPTKKANWEEIREAIARTAHDASLGEPIWLETTAEDPGVSQTQAAIDAQAAVIIAAGGDGTVRVVAEGLTNTNIPLGLIPVGTGNVLARNLNLPLDDVRELAVIALTGINRKIDVGVLEVKKAHAPSPQSTKHEDLKSATIGRYVFVVNAGMGLDAAIMAEADANKKLKEIIGWPAYFKAAMPHILAPKMTATISVGSATTPVTTDARTVMFLNCGELVGGLVFDSTSKTDDGWMELAVVDTRAGIIGWVDLLRRTGLRGMGIKKVDIPGVPAQGDLDIHRIREATLETEQSHPVQVDGDVLGYANHIRARIVPNALNVRVRN</sequence>
<dbReference type="GO" id="GO:0005886">
    <property type="term" value="C:plasma membrane"/>
    <property type="evidence" value="ECO:0007669"/>
    <property type="project" value="TreeGrafter"/>
</dbReference>
<evidence type="ECO:0000256" key="3">
    <source>
        <dbReference type="SAM" id="Phobius"/>
    </source>
</evidence>
<dbReference type="InterPro" id="IPR001206">
    <property type="entry name" value="Diacylglycerol_kinase_cat_dom"/>
</dbReference>
<evidence type="ECO:0000313" key="6">
    <source>
        <dbReference type="Proteomes" id="UP000502298"/>
    </source>
</evidence>
<organism evidence="5 6">
    <name type="scientific">Arcanobacterium buesumense</name>
    <dbReference type="NCBI Taxonomy" id="2722751"/>
    <lineage>
        <taxon>Bacteria</taxon>
        <taxon>Bacillati</taxon>
        <taxon>Actinomycetota</taxon>
        <taxon>Actinomycetes</taxon>
        <taxon>Actinomycetales</taxon>
        <taxon>Actinomycetaceae</taxon>
        <taxon>Arcanobacterium</taxon>
    </lineage>
</organism>
<keyword evidence="3" id="KW-0472">Membrane</keyword>
<dbReference type="InterPro" id="IPR050187">
    <property type="entry name" value="Lipid_Phosphate_FormReg"/>
</dbReference>
<dbReference type="Gene3D" id="3.40.50.10330">
    <property type="entry name" value="Probable inorganic polyphosphate/atp-NAD kinase, domain 1"/>
    <property type="match status" value="1"/>
</dbReference>